<evidence type="ECO:0000313" key="1">
    <source>
        <dbReference type="EMBL" id="CAA7386070.1"/>
    </source>
</evidence>
<gene>
    <name evidence="1" type="ORF">CHRY9393_00360</name>
</gene>
<name>A0A6N4XRM9_9FLAO</name>
<keyword evidence="2" id="KW-1185">Reference proteome</keyword>
<evidence type="ECO:0000313" key="2">
    <source>
        <dbReference type="Proteomes" id="UP000445309"/>
    </source>
</evidence>
<proteinExistence type="predicted"/>
<protein>
    <submittedName>
        <fullName evidence="1">Uncharacterized protein</fullName>
    </submittedName>
</protein>
<sequence length="75" mass="8188">MSPIGGEAPLGQASGGKGLLKIVKSIHGNSLKSLRPTWGYKLYDAAGNFLKNGITSKKIPEARYTQKFMKDKYMV</sequence>
<dbReference type="Proteomes" id="UP000445309">
    <property type="component" value="Unassembled WGS sequence"/>
</dbReference>
<accession>A0A6N4XRM9</accession>
<dbReference type="AlphaFoldDB" id="A0A6N4XRM9"/>
<dbReference type="RefSeq" id="WP_162071790.1">
    <property type="nucleotide sequence ID" value="NZ_CACVBY010000005.1"/>
</dbReference>
<reference evidence="1 2" key="1">
    <citation type="submission" date="2020-01" db="EMBL/GenBank/DDBJ databases">
        <authorList>
            <person name="Rodrigo-Torres L."/>
            <person name="Arahal R. D."/>
            <person name="Lucena T."/>
        </authorList>
    </citation>
    <scope>NUCLEOTIDE SEQUENCE [LARGE SCALE GENOMIC DNA]</scope>
    <source>
        <strain evidence="1 2">CECT 9393</strain>
    </source>
</reference>
<dbReference type="EMBL" id="CACVBY010000005">
    <property type="protein sequence ID" value="CAA7386070.1"/>
    <property type="molecule type" value="Genomic_DNA"/>
</dbReference>
<organism evidence="1 2">
    <name type="scientific">Chryseobacterium fistulae</name>
    <dbReference type="NCBI Taxonomy" id="2675058"/>
    <lineage>
        <taxon>Bacteria</taxon>
        <taxon>Pseudomonadati</taxon>
        <taxon>Bacteroidota</taxon>
        <taxon>Flavobacteriia</taxon>
        <taxon>Flavobacteriales</taxon>
        <taxon>Weeksellaceae</taxon>
        <taxon>Chryseobacterium group</taxon>
        <taxon>Chryseobacterium</taxon>
    </lineage>
</organism>